<reference evidence="7 8" key="1">
    <citation type="submission" date="2013-11" db="EMBL/GenBank/DDBJ databases">
        <title>Genome sequencing of Stegodyphus mimosarum.</title>
        <authorList>
            <person name="Bechsgaard J."/>
        </authorList>
    </citation>
    <scope>NUCLEOTIDE SEQUENCE [LARGE SCALE GENOMIC DNA]</scope>
</reference>
<dbReference type="InterPro" id="IPR040416">
    <property type="entry name" value="TMEM181"/>
</dbReference>
<sequence>MIIVLSISIAITVLRFGVSVLQDNFVAELSTNYGSSAEFMSFYSLLNFYLVTMAYVYAPPRRAFFETRVKDNP</sequence>
<dbReference type="AlphaFoldDB" id="A0A087UVE8"/>
<evidence type="ECO:0000256" key="2">
    <source>
        <dbReference type="ARBA" id="ARBA00022692"/>
    </source>
</evidence>
<dbReference type="EMBL" id="KK121841">
    <property type="protein sequence ID" value="KFM81337.1"/>
    <property type="molecule type" value="Genomic_DNA"/>
</dbReference>
<protein>
    <submittedName>
        <fullName evidence="7">Transmembrane protein 181</fullName>
    </submittedName>
</protein>
<evidence type="ECO:0000256" key="1">
    <source>
        <dbReference type="ARBA" id="ARBA00004141"/>
    </source>
</evidence>
<gene>
    <name evidence="7" type="ORF">X975_15902</name>
</gene>
<feature type="transmembrane region" description="Helical" evidence="5">
    <location>
        <begin position="39"/>
        <end position="58"/>
    </location>
</feature>
<proteinExistence type="predicted"/>
<dbReference type="GO" id="GO:0016020">
    <property type="term" value="C:membrane"/>
    <property type="evidence" value="ECO:0007669"/>
    <property type="project" value="UniProtKB-SubCell"/>
</dbReference>
<evidence type="ECO:0000313" key="7">
    <source>
        <dbReference type="EMBL" id="KFM81337.1"/>
    </source>
</evidence>
<dbReference type="PANTHER" id="PTHR31918:SF1">
    <property type="entry name" value="TRANSMEMBRANE PROTEIN 181"/>
    <property type="match status" value="1"/>
</dbReference>
<feature type="non-terminal residue" evidence="7">
    <location>
        <position position="73"/>
    </location>
</feature>
<keyword evidence="3 5" id="KW-1133">Transmembrane helix</keyword>
<comment type="subcellular location">
    <subcellularLocation>
        <location evidence="1">Membrane</location>
        <topology evidence="1">Multi-pass membrane protein</topology>
    </subcellularLocation>
</comment>
<dbReference type="STRING" id="407821.A0A087UVE8"/>
<feature type="domain" description="Wntless-like transmembrane" evidence="6">
    <location>
        <begin position="2"/>
        <end position="59"/>
    </location>
</feature>
<organism evidence="7 8">
    <name type="scientific">Stegodyphus mimosarum</name>
    <name type="common">African social velvet spider</name>
    <dbReference type="NCBI Taxonomy" id="407821"/>
    <lineage>
        <taxon>Eukaryota</taxon>
        <taxon>Metazoa</taxon>
        <taxon>Ecdysozoa</taxon>
        <taxon>Arthropoda</taxon>
        <taxon>Chelicerata</taxon>
        <taxon>Arachnida</taxon>
        <taxon>Araneae</taxon>
        <taxon>Araneomorphae</taxon>
        <taxon>Entelegynae</taxon>
        <taxon>Eresoidea</taxon>
        <taxon>Eresidae</taxon>
        <taxon>Stegodyphus</taxon>
    </lineage>
</organism>
<evidence type="ECO:0000313" key="8">
    <source>
        <dbReference type="Proteomes" id="UP000054359"/>
    </source>
</evidence>
<evidence type="ECO:0000256" key="3">
    <source>
        <dbReference type="ARBA" id="ARBA00022989"/>
    </source>
</evidence>
<keyword evidence="2 5" id="KW-0812">Transmembrane</keyword>
<dbReference type="InterPro" id="IPR047843">
    <property type="entry name" value="WLS-like_TM"/>
</dbReference>
<keyword evidence="8" id="KW-1185">Reference proteome</keyword>
<dbReference type="Pfam" id="PF06664">
    <property type="entry name" value="WLS-like_TM"/>
    <property type="match status" value="1"/>
</dbReference>
<dbReference type="PANTHER" id="PTHR31918">
    <property type="entry name" value="TRANSMEMBRANE PROTEIN 181"/>
    <property type="match status" value="1"/>
</dbReference>
<evidence type="ECO:0000256" key="4">
    <source>
        <dbReference type="ARBA" id="ARBA00023136"/>
    </source>
</evidence>
<evidence type="ECO:0000259" key="6">
    <source>
        <dbReference type="Pfam" id="PF06664"/>
    </source>
</evidence>
<accession>A0A087UVE8</accession>
<evidence type="ECO:0000256" key="5">
    <source>
        <dbReference type="SAM" id="Phobius"/>
    </source>
</evidence>
<dbReference type="OrthoDB" id="28186at2759"/>
<dbReference type="GO" id="GO:0015643">
    <property type="term" value="F:toxic substance binding"/>
    <property type="evidence" value="ECO:0007669"/>
    <property type="project" value="InterPro"/>
</dbReference>
<dbReference type="Proteomes" id="UP000054359">
    <property type="component" value="Unassembled WGS sequence"/>
</dbReference>
<name>A0A087UVE8_STEMI</name>
<keyword evidence="4 5" id="KW-0472">Membrane</keyword>